<comment type="caution">
    <text evidence="1">The sequence shown here is derived from an EMBL/GenBank/DDBJ whole genome shotgun (WGS) entry which is preliminary data.</text>
</comment>
<gene>
    <name evidence="1" type="ORF">MSAN_00104400</name>
</gene>
<protein>
    <submittedName>
        <fullName evidence="1">Uncharacterized protein</fullName>
    </submittedName>
</protein>
<evidence type="ECO:0000313" key="2">
    <source>
        <dbReference type="Proteomes" id="UP000623467"/>
    </source>
</evidence>
<organism evidence="1 2">
    <name type="scientific">Mycena sanguinolenta</name>
    <dbReference type="NCBI Taxonomy" id="230812"/>
    <lineage>
        <taxon>Eukaryota</taxon>
        <taxon>Fungi</taxon>
        <taxon>Dikarya</taxon>
        <taxon>Basidiomycota</taxon>
        <taxon>Agaricomycotina</taxon>
        <taxon>Agaricomycetes</taxon>
        <taxon>Agaricomycetidae</taxon>
        <taxon>Agaricales</taxon>
        <taxon>Marasmiineae</taxon>
        <taxon>Mycenaceae</taxon>
        <taxon>Mycena</taxon>
    </lineage>
</organism>
<proteinExistence type="predicted"/>
<dbReference type="EMBL" id="JACAZH010000001">
    <property type="protein sequence ID" value="KAF7376869.1"/>
    <property type="molecule type" value="Genomic_DNA"/>
</dbReference>
<dbReference type="Proteomes" id="UP000623467">
    <property type="component" value="Unassembled WGS sequence"/>
</dbReference>
<evidence type="ECO:0000313" key="1">
    <source>
        <dbReference type="EMBL" id="KAF7376869.1"/>
    </source>
</evidence>
<sequence length="105" mass="12088">MERELGHWKTGVYVAPGKSQKEQFSFDQWGDCDEEATATTPKRRNQRATRFVPSLRKWTEAQWEQVNTAAAKYVDKKRKARSVSLAPSDVESIAEQEPELLIEFS</sequence>
<accession>A0A8H7DIQ9</accession>
<dbReference type="AlphaFoldDB" id="A0A8H7DIQ9"/>
<reference evidence="1" key="1">
    <citation type="submission" date="2020-05" db="EMBL/GenBank/DDBJ databases">
        <title>Mycena genomes resolve the evolution of fungal bioluminescence.</title>
        <authorList>
            <person name="Tsai I.J."/>
        </authorList>
    </citation>
    <scope>NUCLEOTIDE SEQUENCE</scope>
    <source>
        <strain evidence="1">160909Yilan</strain>
    </source>
</reference>
<keyword evidence="2" id="KW-1185">Reference proteome</keyword>
<name>A0A8H7DIQ9_9AGAR</name>
<dbReference type="OrthoDB" id="3014170at2759"/>